<evidence type="ECO:0000256" key="3">
    <source>
        <dbReference type="ARBA" id="ARBA00022448"/>
    </source>
</evidence>
<dbReference type="PANTHER" id="PTHR30469:SF36">
    <property type="entry name" value="BLL3903 PROTEIN"/>
    <property type="match status" value="1"/>
</dbReference>
<keyword evidence="3" id="KW-0813">Transport</keyword>
<feature type="domain" description="Multidrug resistance protein MdtA-like C-terminal permuted SH3" evidence="12">
    <location>
        <begin position="294"/>
        <end position="351"/>
    </location>
</feature>
<dbReference type="Gene3D" id="1.10.287.470">
    <property type="entry name" value="Helix hairpin bin"/>
    <property type="match status" value="1"/>
</dbReference>
<dbReference type="OrthoDB" id="9772050at2"/>
<feature type="domain" description="Multidrug resistance protein MdtA-like beta-barrel" evidence="11">
    <location>
        <begin position="207"/>
        <end position="288"/>
    </location>
</feature>
<name>C4XKG4_SOLM1</name>
<feature type="region of interest" description="Disordered" evidence="7">
    <location>
        <begin position="358"/>
        <end position="409"/>
    </location>
</feature>
<evidence type="ECO:0000256" key="5">
    <source>
        <dbReference type="ARBA" id="ARBA00022519"/>
    </source>
</evidence>
<feature type="domain" description="Multidrug resistance protein MdtA-like alpha-helical hairpin" evidence="9">
    <location>
        <begin position="104"/>
        <end position="171"/>
    </location>
</feature>
<feature type="chain" id="PRO_5002945828" evidence="8">
    <location>
        <begin position="24"/>
        <end position="409"/>
    </location>
</feature>
<dbReference type="Proteomes" id="UP000009071">
    <property type="component" value="Chromosome"/>
</dbReference>
<dbReference type="Gene3D" id="2.40.420.20">
    <property type="match status" value="1"/>
</dbReference>
<organism evidence="13 14">
    <name type="scientific">Solidesulfovibrio magneticus (strain ATCC 700980 / DSM 13731 / RS-1)</name>
    <name type="common">Desulfovibrio magneticus</name>
    <dbReference type="NCBI Taxonomy" id="573370"/>
    <lineage>
        <taxon>Bacteria</taxon>
        <taxon>Pseudomonadati</taxon>
        <taxon>Thermodesulfobacteriota</taxon>
        <taxon>Desulfovibrionia</taxon>
        <taxon>Desulfovibrionales</taxon>
        <taxon>Desulfovibrionaceae</taxon>
        <taxon>Solidesulfovibrio</taxon>
    </lineage>
</organism>
<dbReference type="SUPFAM" id="SSF111369">
    <property type="entry name" value="HlyD-like secretion proteins"/>
    <property type="match status" value="1"/>
</dbReference>
<keyword evidence="8" id="KW-0732">Signal</keyword>
<dbReference type="InterPro" id="IPR006143">
    <property type="entry name" value="RND_pump_MFP"/>
</dbReference>
<dbReference type="Gene3D" id="2.40.50.100">
    <property type="match status" value="1"/>
</dbReference>
<dbReference type="RefSeq" id="WP_015862052.1">
    <property type="nucleotide sequence ID" value="NC_012796.1"/>
</dbReference>
<dbReference type="HOGENOM" id="CLU_018816_2_0_7"/>
<keyword evidence="5" id="KW-0997">Cell inner membrane</keyword>
<comment type="subcellular location">
    <subcellularLocation>
        <location evidence="1">Cell membrane</location>
    </subcellularLocation>
</comment>
<protein>
    <submittedName>
        <fullName evidence="13">Efflux system protein</fullName>
    </submittedName>
</protein>
<evidence type="ECO:0000259" key="9">
    <source>
        <dbReference type="Pfam" id="PF25876"/>
    </source>
</evidence>
<keyword evidence="14" id="KW-1185">Reference proteome</keyword>
<dbReference type="Pfam" id="PF25876">
    <property type="entry name" value="HH_MFP_RND"/>
    <property type="match status" value="1"/>
</dbReference>
<dbReference type="STRING" id="573370.DMR_34130"/>
<dbReference type="GO" id="GO:0015562">
    <property type="term" value="F:efflux transmembrane transporter activity"/>
    <property type="evidence" value="ECO:0007669"/>
    <property type="project" value="TreeGrafter"/>
</dbReference>
<sequence>MNLPLFRCAAYAALLLCVWSCSGSEQKASREARPAPVEAVAAKAADVPVTVKAVGNVEPMATVAVKPQVAGAIVAQLVQDGARVRKGDVLFRIDPRPFELSIRESQAKLERDKALLFKAEEDLKRYTTLKTKDVVAQGQYDETFAQAKTLEGTIKLNQATLDRAKLDLEYAEVRAPIAGRVGSVLLTTGNVVKANEATACVINQISPIYIAFSVPERYLPAIMARMKQGGLEIAAAPPGVSDAGAVTAPIVSVDNAVDVKTGTIRLKAEAPNADHSLWPGQFLRVGLTIETRQNAVVIPTRAVMDGVSGPYVYVVADGKAEARKIVPGPIVDDETVIDKGLAPGEMVVTDGQVRLAPGARAEIKTPAAPGGKGEAKPAEAKPVDGQPDGPKPAEAKPTGAKPAGDGAKS</sequence>
<evidence type="ECO:0000259" key="10">
    <source>
        <dbReference type="Pfam" id="PF25917"/>
    </source>
</evidence>
<evidence type="ECO:0000256" key="4">
    <source>
        <dbReference type="ARBA" id="ARBA00022475"/>
    </source>
</evidence>
<evidence type="ECO:0000259" key="11">
    <source>
        <dbReference type="Pfam" id="PF25944"/>
    </source>
</evidence>
<comment type="similarity">
    <text evidence="2">Belongs to the membrane fusion protein (MFP) (TC 8.A.1) family.</text>
</comment>
<evidence type="ECO:0000313" key="14">
    <source>
        <dbReference type="Proteomes" id="UP000009071"/>
    </source>
</evidence>
<evidence type="ECO:0000256" key="8">
    <source>
        <dbReference type="SAM" id="SignalP"/>
    </source>
</evidence>
<dbReference type="eggNOG" id="COG0845">
    <property type="taxonomic scope" value="Bacteria"/>
</dbReference>
<evidence type="ECO:0000256" key="1">
    <source>
        <dbReference type="ARBA" id="ARBA00004236"/>
    </source>
</evidence>
<dbReference type="InterPro" id="IPR058627">
    <property type="entry name" value="MdtA-like_C"/>
</dbReference>
<dbReference type="InterPro" id="IPR058624">
    <property type="entry name" value="MdtA-like_HH"/>
</dbReference>
<feature type="compositionally biased region" description="Basic and acidic residues" evidence="7">
    <location>
        <begin position="373"/>
        <end position="382"/>
    </location>
</feature>
<dbReference type="AlphaFoldDB" id="C4XKG4"/>
<dbReference type="KEGG" id="dma:DMR_34130"/>
<reference evidence="13 14" key="1">
    <citation type="journal article" date="2009" name="Genome Res.">
        <title>Whole genome sequence of Desulfovibrio magneticus strain RS-1 revealed common gene clusters in magnetotactic bacteria.</title>
        <authorList>
            <person name="Nakazawa H."/>
            <person name="Arakaki A."/>
            <person name="Narita-Yamada S."/>
            <person name="Yashiro I."/>
            <person name="Jinno K."/>
            <person name="Aoki N."/>
            <person name="Tsuruyama A."/>
            <person name="Okamura Y."/>
            <person name="Tanikawa S."/>
            <person name="Fujita N."/>
            <person name="Takeyama H."/>
            <person name="Matsunaga T."/>
        </authorList>
    </citation>
    <scope>NUCLEOTIDE SEQUENCE [LARGE SCALE GENOMIC DNA]</scope>
    <source>
        <strain evidence="14">ATCC 700980 / DSM 13731 / RS-1</strain>
    </source>
</reference>
<feature type="domain" description="Multidrug resistance protein MdtA-like barrel-sandwich hybrid" evidence="10">
    <location>
        <begin position="62"/>
        <end position="203"/>
    </location>
</feature>
<dbReference type="Gene3D" id="2.40.30.170">
    <property type="match status" value="1"/>
</dbReference>
<accession>C4XKG4</accession>
<keyword evidence="4" id="KW-1003">Cell membrane</keyword>
<feature type="signal peptide" evidence="8">
    <location>
        <begin position="1"/>
        <end position="23"/>
    </location>
</feature>
<evidence type="ECO:0000256" key="7">
    <source>
        <dbReference type="SAM" id="MobiDB-lite"/>
    </source>
</evidence>
<dbReference type="PANTHER" id="PTHR30469">
    <property type="entry name" value="MULTIDRUG RESISTANCE PROTEIN MDTA"/>
    <property type="match status" value="1"/>
</dbReference>
<dbReference type="Pfam" id="PF25917">
    <property type="entry name" value="BSH_RND"/>
    <property type="match status" value="1"/>
</dbReference>
<dbReference type="Pfam" id="PF25967">
    <property type="entry name" value="RND-MFP_C"/>
    <property type="match status" value="1"/>
</dbReference>
<evidence type="ECO:0000256" key="6">
    <source>
        <dbReference type="ARBA" id="ARBA00023136"/>
    </source>
</evidence>
<dbReference type="GO" id="GO:1990281">
    <property type="term" value="C:efflux pump complex"/>
    <property type="evidence" value="ECO:0007669"/>
    <property type="project" value="TreeGrafter"/>
</dbReference>
<dbReference type="EMBL" id="AP010904">
    <property type="protein sequence ID" value="BAH76904.1"/>
    <property type="molecule type" value="Genomic_DNA"/>
</dbReference>
<gene>
    <name evidence="13" type="ordered locus">DMR_34130</name>
</gene>
<evidence type="ECO:0000313" key="13">
    <source>
        <dbReference type="EMBL" id="BAH76904.1"/>
    </source>
</evidence>
<evidence type="ECO:0000256" key="2">
    <source>
        <dbReference type="ARBA" id="ARBA00009477"/>
    </source>
</evidence>
<keyword evidence="6" id="KW-0472">Membrane</keyword>
<dbReference type="InterPro" id="IPR058626">
    <property type="entry name" value="MdtA-like_b-barrel"/>
</dbReference>
<evidence type="ECO:0000259" key="12">
    <source>
        <dbReference type="Pfam" id="PF25967"/>
    </source>
</evidence>
<dbReference type="Pfam" id="PF25944">
    <property type="entry name" value="Beta-barrel_RND"/>
    <property type="match status" value="1"/>
</dbReference>
<dbReference type="InterPro" id="IPR058625">
    <property type="entry name" value="MdtA-like_BSH"/>
</dbReference>
<proteinExistence type="inferred from homology"/>
<dbReference type="NCBIfam" id="TIGR01730">
    <property type="entry name" value="RND_mfp"/>
    <property type="match status" value="1"/>
</dbReference>